<feature type="non-terminal residue" evidence="2">
    <location>
        <position position="84"/>
    </location>
</feature>
<feature type="region of interest" description="Disordered" evidence="1">
    <location>
        <begin position="1"/>
        <end position="22"/>
    </location>
</feature>
<dbReference type="AlphaFoldDB" id="A0A699KST2"/>
<dbReference type="EMBL" id="BKCJ010536834">
    <property type="protein sequence ID" value="GFB02899.1"/>
    <property type="molecule type" value="Genomic_DNA"/>
</dbReference>
<name>A0A699KST2_TANCI</name>
<comment type="caution">
    <text evidence="2">The sequence shown here is derived from an EMBL/GenBank/DDBJ whole genome shotgun (WGS) entry which is preliminary data.</text>
</comment>
<organism evidence="2">
    <name type="scientific">Tanacetum cinerariifolium</name>
    <name type="common">Dalmatian daisy</name>
    <name type="synonym">Chrysanthemum cinerariifolium</name>
    <dbReference type="NCBI Taxonomy" id="118510"/>
    <lineage>
        <taxon>Eukaryota</taxon>
        <taxon>Viridiplantae</taxon>
        <taxon>Streptophyta</taxon>
        <taxon>Embryophyta</taxon>
        <taxon>Tracheophyta</taxon>
        <taxon>Spermatophyta</taxon>
        <taxon>Magnoliopsida</taxon>
        <taxon>eudicotyledons</taxon>
        <taxon>Gunneridae</taxon>
        <taxon>Pentapetalae</taxon>
        <taxon>asterids</taxon>
        <taxon>campanulids</taxon>
        <taxon>Asterales</taxon>
        <taxon>Asteraceae</taxon>
        <taxon>Asteroideae</taxon>
        <taxon>Anthemideae</taxon>
        <taxon>Anthemidinae</taxon>
        <taxon>Tanacetum</taxon>
    </lineage>
</organism>
<proteinExistence type="predicted"/>
<sequence>MSTANQQTLAEAGSEQRPPILEKRSYMPWSSLFLRFLDNRKEESELMRKSIDSGPLVRKKVQDPTDASKEIDKPVKIYLLKKER</sequence>
<gene>
    <name evidence="2" type="ORF">Tci_674870</name>
</gene>
<evidence type="ECO:0000313" key="2">
    <source>
        <dbReference type="EMBL" id="GFB02899.1"/>
    </source>
</evidence>
<accession>A0A699KST2</accession>
<reference evidence="2" key="1">
    <citation type="journal article" date="2019" name="Sci. Rep.">
        <title>Draft genome of Tanacetum cinerariifolium, the natural source of mosquito coil.</title>
        <authorList>
            <person name="Yamashiro T."/>
            <person name="Shiraishi A."/>
            <person name="Satake H."/>
            <person name="Nakayama K."/>
        </authorList>
    </citation>
    <scope>NUCLEOTIDE SEQUENCE</scope>
</reference>
<protein>
    <submittedName>
        <fullName evidence="2">Uncharacterized protein</fullName>
    </submittedName>
</protein>
<evidence type="ECO:0000256" key="1">
    <source>
        <dbReference type="SAM" id="MobiDB-lite"/>
    </source>
</evidence>